<dbReference type="Pfam" id="PF06985">
    <property type="entry name" value="HET"/>
    <property type="match status" value="1"/>
</dbReference>
<evidence type="ECO:0000313" key="3">
    <source>
        <dbReference type="Proteomes" id="UP000178912"/>
    </source>
</evidence>
<organism evidence="2 3">
    <name type="scientific">Rhynchosporium agropyri</name>
    <dbReference type="NCBI Taxonomy" id="914238"/>
    <lineage>
        <taxon>Eukaryota</taxon>
        <taxon>Fungi</taxon>
        <taxon>Dikarya</taxon>
        <taxon>Ascomycota</taxon>
        <taxon>Pezizomycotina</taxon>
        <taxon>Leotiomycetes</taxon>
        <taxon>Helotiales</taxon>
        <taxon>Ploettnerulaceae</taxon>
        <taxon>Rhynchosporium</taxon>
    </lineage>
</organism>
<dbReference type="EMBL" id="FJUX01000068">
    <property type="protein sequence ID" value="CZT04245.1"/>
    <property type="molecule type" value="Genomic_DNA"/>
</dbReference>
<dbReference type="AlphaFoldDB" id="A0A1E1L153"/>
<reference evidence="3" key="1">
    <citation type="submission" date="2016-03" db="EMBL/GenBank/DDBJ databases">
        <authorList>
            <person name="Guldener U."/>
        </authorList>
    </citation>
    <scope>NUCLEOTIDE SEQUENCE [LARGE SCALE GENOMIC DNA]</scope>
    <source>
        <strain evidence="3">04CH-RAC-A.6.1</strain>
    </source>
</reference>
<protein>
    <recommendedName>
        <fullName evidence="1">Heterokaryon incompatibility domain-containing protein</fullName>
    </recommendedName>
</protein>
<accession>A0A1E1L153</accession>
<gene>
    <name evidence="2" type="ORF">RAG0_10752</name>
</gene>
<evidence type="ECO:0000259" key="1">
    <source>
        <dbReference type="Pfam" id="PF06985"/>
    </source>
</evidence>
<feature type="domain" description="Heterokaryon incompatibility" evidence="1">
    <location>
        <begin position="122"/>
        <end position="278"/>
    </location>
</feature>
<dbReference type="OrthoDB" id="2157530at2759"/>
<sequence length="698" mass="78276">MLRSSFLLPDILRQLADVAPPASILASHTPVEPRRDVTGSSLTEPKNRLRWADQHRNLRTDSGSGLGSSASSLFYPRSTYMKRLSGEFGKQNVRLLRVLPGNLDDYISCDLEYASLVSNTPYEAVSYCWGNQLPTVEISCDGKPFMVTENLAAAIRTFRLETTTILLWADAICINQEDVDEKNCQVPLMRQIYERASAIRVWLGPDEETKPCERAFSLLGILKSACLKLGWSFNLKQLAANPTLLGAYNIPDVDDPTWRAIGQLIQKPWFGRAWIIQEIAVSREAYLHCGSASIRWTDFYIGFLVGMNSGLFTMRPDAFPNSLAYQQVIQLIMTCYCFNNPQIPAFDLPTLLESHRLAGAVDSKDKIYALLGLCDSVEGQKYCILPDYSLPAPEVYTAVAKVLLEKSSTLDLLGIPKALITPNIGHLPSWVPDWSTCTWDFASSLCFKTIHGRYHFSFDAAKTSEVPKHSIIQGNTLELSGQAFDQISKAGRVMDPSLANRGSDQFQLNPTFAVHILAIIHDWAVIAGSRSRRTYPTGEDIADVFARTLYLNDFSSEYTMEDVRDMFNTFSYRMIETAMSALEGIVTRKLLHWSESNGFLLARMTLKASGIDRGRVMIEDLFFRMIQRRMVVTEKGYIGIAPRLAKEGDCIVLVKGGRVPLILRPEEDQWELLGDCYVHGIMRGEAFDESKCTAIRIV</sequence>
<dbReference type="InterPro" id="IPR010730">
    <property type="entry name" value="HET"/>
</dbReference>
<keyword evidence="3" id="KW-1185">Reference proteome</keyword>
<dbReference type="PANTHER" id="PTHR24148">
    <property type="entry name" value="ANKYRIN REPEAT DOMAIN-CONTAINING PROTEIN 39 HOMOLOG-RELATED"/>
    <property type="match status" value="1"/>
</dbReference>
<dbReference type="PANTHER" id="PTHR24148:SF73">
    <property type="entry name" value="HET DOMAIN PROTEIN (AFU_ORTHOLOGUE AFUA_8G01020)"/>
    <property type="match status" value="1"/>
</dbReference>
<evidence type="ECO:0000313" key="2">
    <source>
        <dbReference type="EMBL" id="CZT04245.1"/>
    </source>
</evidence>
<dbReference type="InterPro" id="IPR052895">
    <property type="entry name" value="HetReg/Transcr_Mod"/>
</dbReference>
<proteinExistence type="predicted"/>
<dbReference type="Proteomes" id="UP000178912">
    <property type="component" value="Unassembled WGS sequence"/>
</dbReference>
<name>A0A1E1L153_9HELO</name>
<dbReference type="Pfam" id="PF26639">
    <property type="entry name" value="Het-6_barrel"/>
    <property type="match status" value="1"/>
</dbReference>